<feature type="transmembrane region" description="Helical" evidence="1">
    <location>
        <begin position="7"/>
        <end position="29"/>
    </location>
</feature>
<gene>
    <name evidence="2" type="ORF">MNB_SV-9-681</name>
</gene>
<reference evidence="2" key="1">
    <citation type="submission" date="2016-10" db="EMBL/GenBank/DDBJ databases">
        <authorList>
            <person name="de Groot N.N."/>
        </authorList>
    </citation>
    <scope>NUCLEOTIDE SEQUENCE</scope>
</reference>
<keyword evidence="1" id="KW-1133">Transmembrane helix</keyword>
<protein>
    <submittedName>
        <fullName evidence="2">Uncharacterized protein</fullName>
    </submittedName>
</protein>
<evidence type="ECO:0000256" key="1">
    <source>
        <dbReference type="SAM" id="Phobius"/>
    </source>
</evidence>
<proteinExistence type="predicted"/>
<dbReference type="AlphaFoldDB" id="A0A1W1BVS9"/>
<name>A0A1W1BVS9_9ZZZZ</name>
<keyword evidence="1" id="KW-0812">Transmembrane</keyword>
<keyword evidence="1" id="KW-0472">Membrane</keyword>
<evidence type="ECO:0000313" key="2">
    <source>
        <dbReference type="EMBL" id="SFV57584.1"/>
    </source>
</evidence>
<feature type="transmembrane region" description="Helical" evidence="1">
    <location>
        <begin position="35"/>
        <end position="57"/>
    </location>
</feature>
<sequence length="73" mass="8372">MNVMKIASSISGIIVLLYSILLLFQIWGSGISADIFFKITISSIFIIIILMGLAVMYREYIEDKNMRDDDYLM</sequence>
<accession>A0A1W1BVS9</accession>
<organism evidence="2">
    <name type="scientific">hydrothermal vent metagenome</name>
    <dbReference type="NCBI Taxonomy" id="652676"/>
    <lineage>
        <taxon>unclassified sequences</taxon>
        <taxon>metagenomes</taxon>
        <taxon>ecological metagenomes</taxon>
    </lineage>
</organism>
<dbReference type="EMBL" id="FPHG01000033">
    <property type="protein sequence ID" value="SFV57584.1"/>
    <property type="molecule type" value="Genomic_DNA"/>
</dbReference>